<evidence type="ECO:0000313" key="4">
    <source>
        <dbReference type="Proteomes" id="UP000690515"/>
    </source>
</evidence>
<dbReference type="InterPro" id="IPR025588">
    <property type="entry name" value="YcxB-like_C"/>
</dbReference>
<evidence type="ECO:0000256" key="1">
    <source>
        <dbReference type="SAM" id="Phobius"/>
    </source>
</evidence>
<dbReference type="Pfam" id="PF14317">
    <property type="entry name" value="YcxB"/>
    <property type="match status" value="1"/>
</dbReference>
<comment type="caution">
    <text evidence="3">The sequence shown here is derived from an EMBL/GenBank/DDBJ whole genome shotgun (WGS) entry which is preliminary data.</text>
</comment>
<evidence type="ECO:0000313" key="3">
    <source>
        <dbReference type="EMBL" id="MBU2714299.1"/>
    </source>
</evidence>
<keyword evidence="4" id="KW-1185">Reference proteome</keyword>
<organism evidence="3 4">
    <name type="scientific">Zooshikella harenae</name>
    <dbReference type="NCBI Taxonomy" id="2827238"/>
    <lineage>
        <taxon>Bacteria</taxon>
        <taxon>Pseudomonadati</taxon>
        <taxon>Pseudomonadota</taxon>
        <taxon>Gammaproteobacteria</taxon>
        <taxon>Oceanospirillales</taxon>
        <taxon>Zooshikellaceae</taxon>
        <taxon>Zooshikella</taxon>
    </lineage>
</organism>
<keyword evidence="1" id="KW-0812">Transmembrane</keyword>
<feature type="domain" description="YcxB-like C-terminal" evidence="2">
    <location>
        <begin position="98"/>
        <end position="143"/>
    </location>
</feature>
<dbReference type="RefSeq" id="WP_215822559.1">
    <property type="nucleotide sequence ID" value="NZ_JAGSOY010000211.1"/>
</dbReference>
<keyword evidence="1" id="KW-0472">Membrane</keyword>
<dbReference type="Proteomes" id="UP000690515">
    <property type="component" value="Unassembled WGS sequence"/>
</dbReference>
<feature type="transmembrane region" description="Helical" evidence="1">
    <location>
        <begin position="53"/>
        <end position="74"/>
    </location>
</feature>
<protein>
    <submittedName>
        <fullName evidence="3">YcxB family protein</fullName>
    </submittedName>
</protein>
<keyword evidence="1" id="KW-1133">Transmembrane helix</keyword>
<accession>A0ABS5ZK08</accession>
<sequence>MKSQYRISSEEYIKAGLLNGEMSSKSKKVHMVIDVSFVVVGLVFIYLGNNVLAVGFIGAAIGGNLLPFIIRRFYTPWYLKRHFHKYPAIQKPISISVLENGVKFESESGVGTIMWNEIHHWREGKDMVLIYLAPKIYYVVPKRVPEVDSLCVMLCSKVGNAT</sequence>
<evidence type="ECO:0000259" key="2">
    <source>
        <dbReference type="Pfam" id="PF14317"/>
    </source>
</evidence>
<proteinExistence type="predicted"/>
<name>A0ABS5ZK08_9GAMM</name>
<dbReference type="EMBL" id="JAGSOY010000211">
    <property type="protein sequence ID" value="MBU2714299.1"/>
    <property type="molecule type" value="Genomic_DNA"/>
</dbReference>
<feature type="transmembrane region" description="Helical" evidence="1">
    <location>
        <begin position="29"/>
        <end position="47"/>
    </location>
</feature>
<gene>
    <name evidence="3" type="ORF">KCG35_24945</name>
</gene>
<reference evidence="3 4" key="1">
    <citation type="submission" date="2021-04" db="EMBL/GenBank/DDBJ databases">
        <authorList>
            <person name="Pira H."/>
            <person name="Risdian C."/>
            <person name="Wink J."/>
        </authorList>
    </citation>
    <scope>NUCLEOTIDE SEQUENCE [LARGE SCALE GENOMIC DNA]</scope>
    <source>
        <strain evidence="3 4">WH53</strain>
    </source>
</reference>